<dbReference type="InterPro" id="IPR004358">
    <property type="entry name" value="Sig_transdc_His_kin-like_C"/>
</dbReference>
<dbReference type="InterPro" id="IPR050428">
    <property type="entry name" value="TCS_sensor_his_kinase"/>
</dbReference>
<dbReference type="Proteomes" id="UP001519273">
    <property type="component" value="Unassembled WGS sequence"/>
</dbReference>
<feature type="domain" description="Histidine kinase" evidence="15">
    <location>
        <begin position="239"/>
        <end position="457"/>
    </location>
</feature>
<dbReference type="Pfam" id="PF00672">
    <property type="entry name" value="HAMP"/>
    <property type="match status" value="1"/>
</dbReference>
<dbReference type="Gene3D" id="6.10.340.10">
    <property type="match status" value="1"/>
</dbReference>
<evidence type="ECO:0000256" key="9">
    <source>
        <dbReference type="ARBA" id="ARBA00022777"/>
    </source>
</evidence>
<dbReference type="InterPro" id="IPR005467">
    <property type="entry name" value="His_kinase_dom"/>
</dbReference>
<dbReference type="InterPro" id="IPR003594">
    <property type="entry name" value="HATPase_dom"/>
</dbReference>
<keyword evidence="12" id="KW-0902">Two-component regulatory system</keyword>
<evidence type="ECO:0000259" key="15">
    <source>
        <dbReference type="PROSITE" id="PS50109"/>
    </source>
</evidence>
<evidence type="ECO:0000256" key="3">
    <source>
        <dbReference type="ARBA" id="ARBA00012438"/>
    </source>
</evidence>
<dbReference type="PANTHER" id="PTHR45436">
    <property type="entry name" value="SENSOR HISTIDINE KINASE YKOH"/>
    <property type="match status" value="1"/>
</dbReference>
<gene>
    <name evidence="17" type="ORF">J2Z20_001616</name>
</gene>
<dbReference type="PROSITE" id="PS50109">
    <property type="entry name" value="HIS_KIN"/>
    <property type="match status" value="1"/>
</dbReference>
<dbReference type="CDD" id="cd00082">
    <property type="entry name" value="HisKA"/>
    <property type="match status" value="1"/>
</dbReference>
<dbReference type="SMART" id="SM00388">
    <property type="entry name" value="HisKA"/>
    <property type="match status" value="1"/>
</dbReference>
<feature type="domain" description="HAMP" evidence="16">
    <location>
        <begin position="178"/>
        <end position="231"/>
    </location>
</feature>
<dbReference type="SMART" id="SM00387">
    <property type="entry name" value="HATPase_c"/>
    <property type="match status" value="1"/>
</dbReference>
<evidence type="ECO:0000313" key="18">
    <source>
        <dbReference type="Proteomes" id="UP001519273"/>
    </source>
</evidence>
<keyword evidence="9 17" id="KW-0418">Kinase</keyword>
<evidence type="ECO:0000313" key="17">
    <source>
        <dbReference type="EMBL" id="MBP1936735.1"/>
    </source>
</evidence>
<comment type="subcellular location">
    <subcellularLocation>
        <location evidence="2">Cell membrane</location>
        <topology evidence="2">Multi-pass membrane protein</topology>
    </subcellularLocation>
</comment>
<evidence type="ECO:0000256" key="1">
    <source>
        <dbReference type="ARBA" id="ARBA00000085"/>
    </source>
</evidence>
<dbReference type="SUPFAM" id="SSF158472">
    <property type="entry name" value="HAMP domain-like"/>
    <property type="match status" value="1"/>
</dbReference>
<keyword evidence="8" id="KW-0547">Nucleotide-binding</keyword>
<evidence type="ECO:0000256" key="8">
    <source>
        <dbReference type="ARBA" id="ARBA00022741"/>
    </source>
</evidence>
<keyword evidence="10" id="KW-0067">ATP-binding</keyword>
<dbReference type="SUPFAM" id="SSF47384">
    <property type="entry name" value="Homodimeric domain of signal transducing histidine kinase"/>
    <property type="match status" value="1"/>
</dbReference>
<dbReference type="SUPFAM" id="SSF55874">
    <property type="entry name" value="ATPase domain of HSP90 chaperone/DNA topoisomerase II/histidine kinase"/>
    <property type="match status" value="1"/>
</dbReference>
<accession>A0ABS4H2H2</accession>
<dbReference type="InterPro" id="IPR036890">
    <property type="entry name" value="HATPase_C_sf"/>
</dbReference>
<comment type="catalytic activity">
    <reaction evidence="1">
        <text>ATP + protein L-histidine = ADP + protein N-phospho-L-histidine.</text>
        <dbReference type="EC" id="2.7.13.3"/>
    </reaction>
</comment>
<dbReference type="Pfam" id="PF00512">
    <property type="entry name" value="HisKA"/>
    <property type="match status" value="1"/>
</dbReference>
<dbReference type="Pfam" id="PF02518">
    <property type="entry name" value="HATPase_c"/>
    <property type="match status" value="1"/>
</dbReference>
<keyword evidence="7 14" id="KW-0812">Transmembrane</keyword>
<dbReference type="SMART" id="SM00304">
    <property type="entry name" value="HAMP"/>
    <property type="match status" value="1"/>
</dbReference>
<sequence>MNTWTFSRKVSLSIAAASLIVAIIANIFVYVTFRHWTAQQETAMLDLKLRQLEIQIGEVEFLPHLLNPGRGKGSGAAAVFAPDLSPLASELNPGQRLELLDGDDVVLDDLGSKKESDHMLRKAERVIDLPAFGRVKLRLSESGLSQSAAALREVGRLLLLATSMTAVLAAFAGLVVARSTVAPIRGMIREVRSIGANNLSSRLRLPSAKDELYQLAETFNSFLHKLDTSFEKQRRFVADASHELKTPLAIIEGHASMVHRWGKSSAEVMDESLGFIMNETKRMKELVGQLLLLAEAEDGIPEDAGEISDLAATLKQLLPQTVHVNPEVKLSFVTGPVLEESIPIRMPAGSSYQVLRNIIENALKYTPAGGVVRILHDIQADEVVLTVEDTGIGIAKEQLPHVFDRFYRTEGSRTRSKGGSGLGLAITRTIMERYGGSIEIDSDLGIGTTVTLRFIRG</sequence>
<dbReference type="RefSeq" id="WP_209847842.1">
    <property type="nucleotide sequence ID" value="NZ_CBCRVE010000003.1"/>
</dbReference>
<dbReference type="GO" id="GO:0016301">
    <property type="term" value="F:kinase activity"/>
    <property type="evidence" value="ECO:0007669"/>
    <property type="project" value="UniProtKB-KW"/>
</dbReference>
<keyword evidence="5" id="KW-0597">Phosphoprotein</keyword>
<dbReference type="Gene3D" id="1.10.287.130">
    <property type="match status" value="1"/>
</dbReference>
<dbReference type="PROSITE" id="PS50885">
    <property type="entry name" value="HAMP"/>
    <property type="match status" value="1"/>
</dbReference>
<dbReference type="CDD" id="cd00075">
    <property type="entry name" value="HATPase"/>
    <property type="match status" value="1"/>
</dbReference>
<evidence type="ECO:0000256" key="13">
    <source>
        <dbReference type="ARBA" id="ARBA00023136"/>
    </source>
</evidence>
<keyword evidence="6" id="KW-0808">Transferase</keyword>
<feature type="transmembrane region" description="Helical" evidence="14">
    <location>
        <begin position="157"/>
        <end position="177"/>
    </location>
</feature>
<dbReference type="PANTHER" id="PTHR45436:SF5">
    <property type="entry name" value="SENSOR HISTIDINE KINASE TRCS"/>
    <property type="match status" value="1"/>
</dbReference>
<dbReference type="InterPro" id="IPR003661">
    <property type="entry name" value="HisK_dim/P_dom"/>
</dbReference>
<evidence type="ECO:0000256" key="5">
    <source>
        <dbReference type="ARBA" id="ARBA00022553"/>
    </source>
</evidence>
<keyword evidence="11 14" id="KW-1133">Transmembrane helix</keyword>
<keyword evidence="4" id="KW-1003">Cell membrane</keyword>
<keyword evidence="18" id="KW-1185">Reference proteome</keyword>
<name>A0ABS4H2H2_9BACL</name>
<dbReference type="EMBL" id="JAGGKP010000002">
    <property type="protein sequence ID" value="MBP1936735.1"/>
    <property type="molecule type" value="Genomic_DNA"/>
</dbReference>
<dbReference type="PRINTS" id="PR00344">
    <property type="entry name" value="BCTRLSENSOR"/>
</dbReference>
<evidence type="ECO:0000259" key="16">
    <source>
        <dbReference type="PROSITE" id="PS50885"/>
    </source>
</evidence>
<evidence type="ECO:0000256" key="14">
    <source>
        <dbReference type="SAM" id="Phobius"/>
    </source>
</evidence>
<reference evidence="17 18" key="1">
    <citation type="submission" date="2021-03" db="EMBL/GenBank/DDBJ databases">
        <title>Genomic Encyclopedia of Type Strains, Phase IV (KMG-IV): sequencing the most valuable type-strain genomes for metagenomic binning, comparative biology and taxonomic classification.</title>
        <authorList>
            <person name="Goeker M."/>
        </authorList>
    </citation>
    <scope>NUCLEOTIDE SEQUENCE [LARGE SCALE GENOMIC DNA]</scope>
    <source>
        <strain evidence="17 18">DSM 23491</strain>
    </source>
</reference>
<evidence type="ECO:0000256" key="2">
    <source>
        <dbReference type="ARBA" id="ARBA00004651"/>
    </source>
</evidence>
<evidence type="ECO:0000256" key="11">
    <source>
        <dbReference type="ARBA" id="ARBA00022989"/>
    </source>
</evidence>
<evidence type="ECO:0000256" key="6">
    <source>
        <dbReference type="ARBA" id="ARBA00022679"/>
    </source>
</evidence>
<dbReference type="CDD" id="cd06225">
    <property type="entry name" value="HAMP"/>
    <property type="match status" value="1"/>
</dbReference>
<dbReference type="InterPro" id="IPR036097">
    <property type="entry name" value="HisK_dim/P_sf"/>
</dbReference>
<dbReference type="Gene3D" id="3.30.565.10">
    <property type="entry name" value="Histidine kinase-like ATPase, C-terminal domain"/>
    <property type="match status" value="1"/>
</dbReference>
<evidence type="ECO:0000256" key="4">
    <source>
        <dbReference type="ARBA" id="ARBA00022475"/>
    </source>
</evidence>
<keyword evidence="13 14" id="KW-0472">Membrane</keyword>
<organism evidence="17 18">
    <name type="scientific">Paenibacillus sediminis</name>
    <dbReference type="NCBI Taxonomy" id="664909"/>
    <lineage>
        <taxon>Bacteria</taxon>
        <taxon>Bacillati</taxon>
        <taxon>Bacillota</taxon>
        <taxon>Bacilli</taxon>
        <taxon>Bacillales</taxon>
        <taxon>Paenibacillaceae</taxon>
        <taxon>Paenibacillus</taxon>
    </lineage>
</organism>
<dbReference type="EC" id="2.7.13.3" evidence="3"/>
<evidence type="ECO:0000256" key="7">
    <source>
        <dbReference type="ARBA" id="ARBA00022692"/>
    </source>
</evidence>
<feature type="transmembrane region" description="Helical" evidence="14">
    <location>
        <begin position="12"/>
        <end position="33"/>
    </location>
</feature>
<evidence type="ECO:0000256" key="10">
    <source>
        <dbReference type="ARBA" id="ARBA00022840"/>
    </source>
</evidence>
<evidence type="ECO:0000256" key="12">
    <source>
        <dbReference type="ARBA" id="ARBA00023012"/>
    </source>
</evidence>
<protein>
    <recommendedName>
        <fullName evidence="3">histidine kinase</fullName>
        <ecNumber evidence="3">2.7.13.3</ecNumber>
    </recommendedName>
</protein>
<dbReference type="InterPro" id="IPR003660">
    <property type="entry name" value="HAMP_dom"/>
</dbReference>
<comment type="caution">
    <text evidence="17">The sequence shown here is derived from an EMBL/GenBank/DDBJ whole genome shotgun (WGS) entry which is preliminary data.</text>
</comment>
<proteinExistence type="predicted"/>